<protein>
    <submittedName>
        <fullName evidence="6">6-phosphogluconate dehydrogenase</fullName>
    </submittedName>
</protein>
<dbReference type="GO" id="GO:0050661">
    <property type="term" value="F:NADP binding"/>
    <property type="evidence" value="ECO:0007669"/>
    <property type="project" value="InterPro"/>
</dbReference>
<sequence length="283" mass="29552">MTVVGVLHPGSMGAAVAAQARCNGAEVLWCPTGRSLATKERAQRYGLTAASGIGELTERADVILSICPPAYAEDVAVEVSAHPFNGIYVDGNAISPASMARVSAIMGRTEASVVDGSVIGSPPSASKSARLYLSGPADAATHVALLFAGTAVQARTLAGGIGRASALKLSYSSYQKASRVLAAVSYALARDYGVEEELLDIARGRATSYLAETAYIPKVAARSWRWGPEMGEVADALREVGLPADLAQASAAVMSRWDDDRDSSLSILKALEHLHRDGEHEPT</sequence>
<dbReference type="Pfam" id="PF09130">
    <property type="entry name" value="DUF1932"/>
    <property type="match status" value="1"/>
</dbReference>
<evidence type="ECO:0000256" key="3">
    <source>
        <dbReference type="PIRSR" id="PIRSR000103-1"/>
    </source>
</evidence>
<reference evidence="6" key="1">
    <citation type="journal article" date="2014" name="Int. J. Syst. Evol. Microbiol.">
        <title>Complete genome sequence of Corynebacterium casei LMG S-19264T (=DSM 44701T), isolated from a smear-ripened cheese.</title>
        <authorList>
            <consortium name="US DOE Joint Genome Institute (JGI-PGF)"/>
            <person name="Walter F."/>
            <person name="Albersmeier A."/>
            <person name="Kalinowski J."/>
            <person name="Ruckert C."/>
        </authorList>
    </citation>
    <scope>NUCLEOTIDE SEQUENCE</scope>
    <source>
        <strain evidence="6">JCM 3086</strain>
    </source>
</reference>
<evidence type="ECO:0000256" key="2">
    <source>
        <dbReference type="ARBA" id="ARBA00023002"/>
    </source>
</evidence>
<dbReference type="RefSeq" id="WP_189314574.1">
    <property type="nucleotide sequence ID" value="NZ_BMQA01000027.1"/>
</dbReference>
<evidence type="ECO:0000259" key="4">
    <source>
        <dbReference type="Pfam" id="PF03446"/>
    </source>
</evidence>
<dbReference type="InterPro" id="IPR008927">
    <property type="entry name" value="6-PGluconate_DH-like_C_sf"/>
</dbReference>
<dbReference type="Gene3D" id="3.40.50.720">
    <property type="entry name" value="NAD(P)-binding Rossmann-like Domain"/>
    <property type="match status" value="1"/>
</dbReference>
<feature type="domain" description="6-phosphogluconate dehydrogenase NADP-binding" evidence="4">
    <location>
        <begin position="5"/>
        <end position="151"/>
    </location>
</feature>
<dbReference type="InterPro" id="IPR051265">
    <property type="entry name" value="HIBADH-related_NP60_sf"/>
</dbReference>
<dbReference type="InterPro" id="IPR006115">
    <property type="entry name" value="6PGDH_NADP-bd"/>
</dbReference>
<feature type="active site" evidence="3">
    <location>
        <position position="168"/>
    </location>
</feature>
<dbReference type="PIRSF" id="PIRSF000103">
    <property type="entry name" value="HIBADH"/>
    <property type="match status" value="1"/>
</dbReference>
<name>A0A917L320_9ACTN</name>
<dbReference type="AlphaFoldDB" id="A0A917L320"/>
<evidence type="ECO:0000313" key="7">
    <source>
        <dbReference type="Proteomes" id="UP000657574"/>
    </source>
</evidence>
<dbReference type="SUPFAM" id="SSF51735">
    <property type="entry name" value="NAD(P)-binding Rossmann-fold domains"/>
    <property type="match status" value="1"/>
</dbReference>
<dbReference type="Proteomes" id="UP000657574">
    <property type="component" value="Unassembled WGS sequence"/>
</dbReference>
<evidence type="ECO:0000313" key="6">
    <source>
        <dbReference type="EMBL" id="GGJ42366.1"/>
    </source>
</evidence>
<dbReference type="InterPro" id="IPR036291">
    <property type="entry name" value="NAD(P)-bd_dom_sf"/>
</dbReference>
<proteinExistence type="inferred from homology"/>
<keyword evidence="2" id="KW-0560">Oxidoreductase</keyword>
<dbReference type="Pfam" id="PF03446">
    <property type="entry name" value="NAD_binding_2"/>
    <property type="match status" value="1"/>
</dbReference>
<feature type="domain" description="Phosphogluconate dehydrogenase NAD-binding putative C-terminal" evidence="5">
    <location>
        <begin position="189"/>
        <end position="257"/>
    </location>
</feature>
<dbReference type="InterPro" id="IPR015814">
    <property type="entry name" value="Pgluconate_DH_NAD-bd_C"/>
</dbReference>
<reference evidence="6" key="2">
    <citation type="submission" date="2020-09" db="EMBL/GenBank/DDBJ databases">
        <authorList>
            <person name="Sun Q."/>
            <person name="Ohkuma M."/>
        </authorList>
    </citation>
    <scope>NUCLEOTIDE SEQUENCE</scope>
    <source>
        <strain evidence="6">JCM 3086</strain>
    </source>
</reference>
<evidence type="ECO:0000256" key="1">
    <source>
        <dbReference type="ARBA" id="ARBA00009080"/>
    </source>
</evidence>
<comment type="caution">
    <text evidence="6">The sequence shown here is derived from an EMBL/GenBank/DDBJ whole genome shotgun (WGS) entry which is preliminary data.</text>
</comment>
<dbReference type="PANTHER" id="PTHR43580">
    <property type="entry name" value="OXIDOREDUCTASE GLYR1-RELATED"/>
    <property type="match status" value="1"/>
</dbReference>
<organism evidence="6 7">
    <name type="scientific">Streptomyces brasiliensis</name>
    <dbReference type="NCBI Taxonomy" id="1954"/>
    <lineage>
        <taxon>Bacteria</taxon>
        <taxon>Bacillati</taxon>
        <taxon>Actinomycetota</taxon>
        <taxon>Actinomycetes</taxon>
        <taxon>Kitasatosporales</taxon>
        <taxon>Streptomycetaceae</taxon>
        <taxon>Streptomyces</taxon>
    </lineage>
</organism>
<dbReference type="InterPro" id="IPR015815">
    <property type="entry name" value="HIBADH-related"/>
</dbReference>
<comment type="similarity">
    <text evidence="1">Belongs to the HIBADH-related family.</text>
</comment>
<keyword evidence="7" id="KW-1185">Reference proteome</keyword>
<dbReference type="Gene3D" id="1.10.1040.10">
    <property type="entry name" value="N-(1-d-carboxylethyl)-l-norvaline Dehydrogenase, domain 2"/>
    <property type="match status" value="1"/>
</dbReference>
<gene>
    <name evidence="6" type="ORF">GCM10010121_061850</name>
</gene>
<dbReference type="SUPFAM" id="SSF48179">
    <property type="entry name" value="6-phosphogluconate dehydrogenase C-terminal domain-like"/>
    <property type="match status" value="1"/>
</dbReference>
<dbReference type="EMBL" id="BMQA01000027">
    <property type="protein sequence ID" value="GGJ42366.1"/>
    <property type="molecule type" value="Genomic_DNA"/>
</dbReference>
<dbReference type="PANTHER" id="PTHR43580:SF2">
    <property type="entry name" value="CYTOKINE-LIKE NUCLEAR FACTOR N-PAC"/>
    <property type="match status" value="1"/>
</dbReference>
<evidence type="ECO:0000259" key="5">
    <source>
        <dbReference type="Pfam" id="PF09130"/>
    </source>
</evidence>
<accession>A0A917L320</accession>
<dbReference type="GO" id="GO:0016491">
    <property type="term" value="F:oxidoreductase activity"/>
    <property type="evidence" value="ECO:0007669"/>
    <property type="project" value="UniProtKB-KW"/>
</dbReference>
<dbReference type="InterPro" id="IPR013328">
    <property type="entry name" value="6PGD_dom2"/>
</dbReference>